<protein>
    <submittedName>
        <fullName evidence="2">Glycerophosphodiester phosphodiesterase family protein</fullName>
    </submittedName>
</protein>
<dbReference type="Gene3D" id="3.20.20.190">
    <property type="entry name" value="Phosphatidylinositol (PI) phosphodiesterase"/>
    <property type="match status" value="1"/>
</dbReference>
<dbReference type="PROSITE" id="PS51704">
    <property type="entry name" value="GP_PDE"/>
    <property type="match status" value="1"/>
</dbReference>
<dbReference type="PANTHER" id="PTHR46211:SF14">
    <property type="entry name" value="GLYCEROPHOSPHODIESTER PHOSPHODIESTERASE"/>
    <property type="match status" value="1"/>
</dbReference>
<dbReference type="Pfam" id="PF03009">
    <property type="entry name" value="GDPD"/>
    <property type="match status" value="1"/>
</dbReference>
<gene>
    <name evidence="2" type="ORF">QM480_18135</name>
</gene>
<feature type="domain" description="GP-PDE" evidence="1">
    <location>
        <begin position="5"/>
        <end position="276"/>
    </location>
</feature>
<dbReference type="InterPro" id="IPR017946">
    <property type="entry name" value="PLC-like_Pdiesterase_TIM-brl"/>
</dbReference>
<evidence type="ECO:0000313" key="3">
    <source>
        <dbReference type="Proteomes" id="UP001236569"/>
    </source>
</evidence>
<evidence type="ECO:0000259" key="1">
    <source>
        <dbReference type="PROSITE" id="PS51704"/>
    </source>
</evidence>
<reference evidence="2 3" key="1">
    <citation type="submission" date="2023-05" db="EMBL/GenBank/DDBJ databases">
        <title>Novel species of genus Flectobacillus isolated from stream in China.</title>
        <authorList>
            <person name="Lu H."/>
        </authorList>
    </citation>
    <scope>NUCLEOTIDE SEQUENCE [LARGE SCALE GENOMIC DNA]</scope>
    <source>
        <strain evidence="2 3">DC10W</strain>
    </source>
</reference>
<sequence>MTQSIIFQGHRGCRGLLPENTIPAFLEALKYPIDYLELDVCLSKDLDVVVSHEPYMNSLFCSHPTGKAVLKREEKDLNLFQLSYEQIRSFDVGQRGNKLFPEQKPMAAYKPLLAEMLKACEAQRKKYPDFGYNIEIKSEEKEYGISQPQEVNVFCDKVFEVLKNINPENIIVQSFDFNILKYCKQQMDLGVYPKVQLSALVTNEGVRPSLEKLGFLPDFFSPYYKSLTEGKIEICHQKGIRVVPWTINEIEDMRRLIMMGVDGIITDYPNRIDDILS</sequence>
<dbReference type="EMBL" id="JASHID010000015">
    <property type="protein sequence ID" value="MDI9866267.1"/>
    <property type="molecule type" value="Genomic_DNA"/>
</dbReference>
<dbReference type="InterPro" id="IPR030395">
    <property type="entry name" value="GP_PDE_dom"/>
</dbReference>
<proteinExistence type="predicted"/>
<dbReference type="SUPFAM" id="SSF51695">
    <property type="entry name" value="PLC-like phosphodiesterases"/>
    <property type="match status" value="1"/>
</dbReference>
<evidence type="ECO:0000313" key="2">
    <source>
        <dbReference type="EMBL" id="MDI9866267.1"/>
    </source>
</evidence>
<comment type="caution">
    <text evidence="2">The sequence shown here is derived from an EMBL/GenBank/DDBJ whole genome shotgun (WGS) entry which is preliminary data.</text>
</comment>
<dbReference type="RefSeq" id="WP_283371105.1">
    <property type="nucleotide sequence ID" value="NZ_JASHID010000015.1"/>
</dbReference>
<name>A0ABT6YRP6_9BACT</name>
<keyword evidence="3" id="KW-1185">Reference proteome</keyword>
<organism evidence="2 3">
    <name type="scientific">Flectobacillus longus</name>
    <dbReference type="NCBI Taxonomy" id="2984207"/>
    <lineage>
        <taxon>Bacteria</taxon>
        <taxon>Pseudomonadati</taxon>
        <taxon>Bacteroidota</taxon>
        <taxon>Cytophagia</taxon>
        <taxon>Cytophagales</taxon>
        <taxon>Flectobacillaceae</taxon>
        <taxon>Flectobacillus</taxon>
    </lineage>
</organism>
<accession>A0ABT6YRP6</accession>
<dbReference type="Proteomes" id="UP001236569">
    <property type="component" value="Unassembled WGS sequence"/>
</dbReference>
<dbReference type="PANTHER" id="PTHR46211">
    <property type="entry name" value="GLYCEROPHOSPHORYL DIESTER PHOSPHODIESTERASE"/>
    <property type="match status" value="1"/>
</dbReference>